<dbReference type="STRING" id="28573.A0A0U1M610"/>
<evidence type="ECO:0000313" key="4">
    <source>
        <dbReference type="Proteomes" id="UP000054383"/>
    </source>
</evidence>
<proteinExistence type="inferred from homology"/>
<dbReference type="SUPFAM" id="SSF54506">
    <property type="entry name" value="Diaminopimelate epimerase-like"/>
    <property type="match status" value="2"/>
</dbReference>
<comment type="similarity">
    <text evidence="1">Belongs to the PrpF family.</text>
</comment>
<name>A0A0U1M610_TALIS</name>
<dbReference type="AlphaFoldDB" id="A0A0U1M610"/>
<reference evidence="3 4" key="1">
    <citation type="submission" date="2015-04" db="EMBL/GenBank/DDBJ databases">
        <authorList>
            <person name="Syromyatnikov M.Y."/>
            <person name="Popov V.N."/>
        </authorList>
    </citation>
    <scope>NUCLEOTIDE SEQUENCE [LARGE SCALE GENOMIC DNA]</scope>
    <source>
        <strain evidence="3">WF-38-12</strain>
    </source>
</reference>
<dbReference type="PANTHER" id="PTHR43709">
    <property type="entry name" value="ACONITATE ISOMERASE-RELATED"/>
    <property type="match status" value="1"/>
</dbReference>
<dbReference type="OrthoDB" id="10267539at2759"/>
<evidence type="ECO:0000256" key="1">
    <source>
        <dbReference type="ARBA" id="ARBA00007673"/>
    </source>
</evidence>
<accession>A0A0U1M610</accession>
<gene>
    <name evidence="3" type="primary">fldA</name>
    <name evidence="3" type="ORF">PISL3812_08032</name>
</gene>
<dbReference type="PANTHER" id="PTHR43709:SF2">
    <property type="entry name" value="DUF453 DOMAIN PROTEIN (AFU_ORTHOLOGUE AFUA_6G00360)"/>
    <property type="match status" value="1"/>
</dbReference>
<keyword evidence="4" id="KW-1185">Reference proteome</keyword>
<dbReference type="Proteomes" id="UP000054383">
    <property type="component" value="Unassembled WGS sequence"/>
</dbReference>
<dbReference type="Gene3D" id="3.10.310.10">
    <property type="entry name" value="Diaminopimelate Epimerase, Chain A, domain 1"/>
    <property type="match status" value="2"/>
</dbReference>
<dbReference type="Pfam" id="PF04303">
    <property type="entry name" value="PrpF"/>
    <property type="match status" value="1"/>
</dbReference>
<keyword evidence="2 3" id="KW-0413">Isomerase</keyword>
<dbReference type="InterPro" id="IPR007400">
    <property type="entry name" value="PrpF-like"/>
</dbReference>
<protein>
    <submittedName>
        <fullName evidence="3">3-methylitaconate isomerase</fullName>
    </submittedName>
</protein>
<evidence type="ECO:0000313" key="3">
    <source>
        <dbReference type="EMBL" id="CRG90984.1"/>
    </source>
</evidence>
<dbReference type="GO" id="GO:0016853">
    <property type="term" value="F:isomerase activity"/>
    <property type="evidence" value="ECO:0007669"/>
    <property type="project" value="UniProtKB-KW"/>
</dbReference>
<dbReference type="OMA" id="MCHESMA"/>
<dbReference type="EMBL" id="CVMT01000009">
    <property type="protein sequence ID" value="CRG90984.1"/>
    <property type="molecule type" value="Genomic_DNA"/>
</dbReference>
<sequence length="420" mass="45284">MQESQLRNSLDGHGERFPSLAKIEVRLEQMEAFPVDNMSGQNQCGLPVAYYRGGTSKALFFHENVLPGPGTRRDEVLKRAMGSPDPLQIDGMGGAKAVTSKIAIIKRSARDDADVDYTFVQVGTKEDTISYEGNCGNISAAVGPFAIDEGLVSYRPGISIDTNLKCQEVRIYNTGTKKVILSHVPIDNNGAFVHSGTETISGVPGTGSPILMDYRNTLGATLSKGMFPSGNTIDMINVGGKDVQVTICDVANWCVFAKASDFGITGYESASELTANEAWVDACQELRGKVGKYLGLTKDWREWDQVTAFAPLPIFVAPAKRGHIEARLFLDKMCHESMAGTGAICVTACSCIPDTIVSSVVRQAAKESTFEISHPVGIMSTLVQTDSAGVADNLPHFQTLSFVRTARRIMDGTVYVPQNP</sequence>
<evidence type="ECO:0000256" key="2">
    <source>
        <dbReference type="ARBA" id="ARBA00023235"/>
    </source>
</evidence>
<organism evidence="3 4">
    <name type="scientific">Talaromyces islandicus</name>
    <name type="common">Penicillium islandicum</name>
    <dbReference type="NCBI Taxonomy" id="28573"/>
    <lineage>
        <taxon>Eukaryota</taxon>
        <taxon>Fungi</taxon>
        <taxon>Dikarya</taxon>
        <taxon>Ascomycota</taxon>
        <taxon>Pezizomycotina</taxon>
        <taxon>Eurotiomycetes</taxon>
        <taxon>Eurotiomycetidae</taxon>
        <taxon>Eurotiales</taxon>
        <taxon>Trichocomaceae</taxon>
        <taxon>Talaromyces</taxon>
        <taxon>Talaromyces sect. Islandici</taxon>
    </lineage>
</organism>